<organism evidence="2 3">
    <name type="scientific">Striga hermonthica</name>
    <name type="common">Purple witchweed</name>
    <name type="synonym">Buchnera hermonthica</name>
    <dbReference type="NCBI Taxonomy" id="68872"/>
    <lineage>
        <taxon>Eukaryota</taxon>
        <taxon>Viridiplantae</taxon>
        <taxon>Streptophyta</taxon>
        <taxon>Embryophyta</taxon>
        <taxon>Tracheophyta</taxon>
        <taxon>Spermatophyta</taxon>
        <taxon>Magnoliopsida</taxon>
        <taxon>eudicotyledons</taxon>
        <taxon>Gunneridae</taxon>
        <taxon>Pentapetalae</taxon>
        <taxon>asterids</taxon>
        <taxon>lamiids</taxon>
        <taxon>Lamiales</taxon>
        <taxon>Orobanchaceae</taxon>
        <taxon>Buchnereae</taxon>
        <taxon>Striga</taxon>
    </lineage>
</organism>
<feature type="compositionally biased region" description="Polar residues" evidence="1">
    <location>
        <begin position="343"/>
        <end position="367"/>
    </location>
</feature>
<protein>
    <submittedName>
        <fullName evidence="2">Uncharacterized protein</fullName>
    </submittedName>
</protein>
<proteinExistence type="predicted"/>
<dbReference type="AlphaFoldDB" id="A0A9N7N565"/>
<dbReference type="EMBL" id="CACSLK010024540">
    <property type="protein sequence ID" value="CAA0823282.1"/>
    <property type="molecule type" value="Genomic_DNA"/>
</dbReference>
<evidence type="ECO:0000313" key="3">
    <source>
        <dbReference type="Proteomes" id="UP001153555"/>
    </source>
</evidence>
<feature type="compositionally biased region" description="Polar residues" evidence="1">
    <location>
        <begin position="280"/>
        <end position="291"/>
    </location>
</feature>
<comment type="caution">
    <text evidence="2">The sequence shown here is derived from an EMBL/GenBank/DDBJ whole genome shotgun (WGS) entry which is preliminary data.</text>
</comment>
<feature type="region of interest" description="Disordered" evidence="1">
    <location>
        <begin position="272"/>
        <end position="367"/>
    </location>
</feature>
<feature type="region of interest" description="Disordered" evidence="1">
    <location>
        <begin position="178"/>
        <end position="198"/>
    </location>
</feature>
<reference evidence="2" key="1">
    <citation type="submission" date="2019-12" db="EMBL/GenBank/DDBJ databases">
        <authorList>
            <person name="Scholes J."/>
        </authorList>
    </citation>
    <scope>NUCLEOTIDE SEQUENCE</scope>
</reference>
<name>A0A9N7N565_STRHE</name>
<sequence length="367" mass="40063">GIISTISSFLSISRRTVMRLDLRPLFPFVDAQLRYSSILSGLTQRRRRLSSPCGVASPAFHYTFMIGIPSLHLLSVSENRFALMPRQPSNRGLTWHDFVLRSTSESSQFLRLRLRTGPKTFAQRIYQHHTPQSPPSGAQLKSAGDLNGKLNSWMNNLKRFIKSAVKPTDNIHIPQTRYPTVHGGARSGNSPSPVGPLLHFSAPSLPSPAPLPFPAPPFVEATFPTGHIPPSNTDFPVDQATGTPLVGSVWLTHGETLSLSAKHSSHLGDRLIKPKRYPLSTRSPLSSNSGSPIGPILKPNSELIHSGPPTSPTHIIPSHILTRPNESGPLLPNSHNKPRPQILTLTQQGRLLSPPSQLTETSTPPLL</sequence>
<dbReference type="Proteomes" id="UP001153555">
    <property type="component" value="Unassembled WGS sequence"/>
</dbReference>
<evidence type="ECO:0000313" key="2">
    <source>
        <dbReference type="EMBL" id="CAA0823282.1"/>
    </source>
</evidence>
<accession>A0A9N7N565</accession>
<feature type="non-terminal residue" evidence="2">
    <location>
        <position position="367"/>
    </location>
</feature>
<keyword evidence="3" id="KW-1185">Reference proteome</keyword>
<gene>
    <name evidence="2" type="ORF">SHERM_20448</name>
</gene>
<evidence type="ECO:0000256" key="1">
    <source>
        <dbReference type="SAM" id="MobiDB-lite"/>
    </source>
</evidence>
<feature type="non-terminal residue" evidence="2">
    <location>
        <position position="1"/>
    </location>
</feature>